<name>A0ABV2EF81_9CAUL</name>
<protein>
    <submittedName>
        <fullName evidence="2">Lysylphosphatidylglycerol synthetase-like protein (DUF2156 family)</fullName>
    </submittedName>
</protein>
<gene>
    <name evidence="2" type="ORF">ABID41_000707</name>
</gene>
<accession>A0ABV2EF81</accession>
<keyword evidence="1" id="KW-0472">Membrane</keyword>
<feature type="transmembrane region" description="Helical" evidence="1">
    <location>
        <begin position="49"/>
        <end position="70"/>
    </location>
</feature>
<comment type="caution">
    <text evidence="2">The sequence shown here is derived from an EMBL/GenBank/DDBJ whole genome shotgun (WGS) entry which is preliminary data.</text>
</comment>
<dbReference type="Proteomes" id="UP001549110">
    <property type="component" value="Unassembled WGS sequence"/>
</dbReference>
<evidence type="ECO:0000313" key="3">
    <source>
        <dbReference type="Proteomes" id="UP001549110"/>
    </source>
</evidence>
<keyword evidence="1" id="KW-1133">Transmembrane helix</keyword>
<feature type="transmembrane region" description="Helical" evidence="1">
    <location>
        <begin position="127"/>
        <end position="147"/>
    </location>
</feature>
<sequence>MTIRTVQFLAIVIGALALIPSGAHLAALPNKIGLPQADYFVVQGIYSRWALLGLLWPAAIVANTLLAGLARSQSGPFWLAALAATCFVLMLVIFFLWTQPANQATSNWTTAPENWEALRRQWEYSHAANTVIAFIALCLTTLSALAWRPSGS</sequence>
<evidence type="ECO:0000256" key="1">
    <source>
        <dbReference type="SAM" id="Phobius"/>
    </source>
</evidence>
<dbReference type="RefSeq" id="WP_331928953.1">
    <property type="nucleotide sequence ID" value="NZ_JBEPLU010000001.1"/>
</dbReference>
<evidence type="ECO:0000313" key="2">
    <source>
        <dbReference type="EMBL" id="MET3525612.1"/>
    </source>
</evidence>
<keyword evidence="3" id="KW-1185">Reference proteome</keyword>
<proteinExistence type="predicted"/>
<reference evidence="2 3" key="1">
    <citation type="submission" date="2024-06" db="EMBL/GenBank/DDBJ databases">
        <title>Genomic Encyclopedia of Type Strains, Phase IV (KMG-IV): sequencing the most valuable type-strain genomes for metagenomic binning, comparative biology and taxonomic classification.</title>
        <authorList>
            <person name="Goeker M."/>
        </authorList>
    </citation>
    <scope>NUCLEOTIDE SEQUENCE [LARGE SCALE GENOMIC DNA]</scope>
    <source>
        <strain evidence="2 3">DSM 17809</strain>
    </source>
</reference>
<dbReference type="EMBL" id="JBEPLU010000001">
    <property type="protein sequence ID" value="MET3525612.1"/>
    <property type="molecule type" value="Genomic_DNA"/>
</dbReference>
<organism evidence="2 3">
    <name type="scientific">Phenylobacterium koreense</name>
    <dbReference type="NCBI Taxonomy" id="266125"/>
    <lineage>
        <taxon>Bacteria</taxon>
        <taxon>Pseudomonadati</taxon>
        <taxon>Pseudomonadota</taxon>
        <taxon>Alphaproteobacteria</taxon>
        <taxon>Caulobacterales</taxon>
        <taxon>Caulobacteraceae</taxon>
        <taxon>Phenylobacterium</taxon>
    </lineage>
</organism>
<feature type="transmembrane region" description="Helical" evidence="1">
    <location>
        <begin position="77"/>
        <end position="97"/>
    </location>
</feature>
<keyword evidence="1" id="KW-0812">Transmembrane</keyword>